<accession>A0ABM5QPL6</accession>
<evidence type="ECO:0008006" key="4">
    <source>
        <dbReference type="Google" id="ProtNLM"/>
    </source>
</evidence>
<dbReference type="PROSITE" id="PS51257">
    <property type="entry name" value="PROKAR_LIPOPROTEIN"/>
    <property type="match status" value="1"/>
</dbReference>
<organism evidence="2 3">
    <name type="scientific">Corynebacterium atypicum</name>
    <dbReference type="NCBI Taxonomy" id="191610"/>
    <lineage>
        <taxon>Bacteria</taxon>
        <taxon>Bacillati</taxon>
        <taxon>Actinomycetota</taxon>
        <taxon>Actinomycetes</taxon>
        <taxon>Mycobacteriales</taxon>
        <taxon>Corynebacteriaceae</taxon>
        <taxon>Corynebacterium</taxon>
    </lineage>
</organism>
<proteinExistence type="predicted"/>
<dbReference type="Proteomes" id="UP000028504">
    <property type="component" value="Chromosome"/>
</dbReference>
<feature type="transmembrane region" description="Helical" evidence="1">
    <location>
        <begin position="76"/>
        <end position="96"/>
    </location>
</feature>
<gene>
    <name evidence="2" type="ORF">CATYP_09850</name>
</gene>
<name>A0ABM5QPL6_9CORY</name>
<evidence type="ECO:0000256" key="1">
    <source>
        <dbReference type="SAM" id="Phobius"/>
    </source>
</evidence>
<feature type="transmembrane region" description="Helical" evidence="1">
    <location>
        <begin position="12"/>
        <end position="35"/>
    </location>
</feature>
<dbReference type="Pfam" id="PF14256">
    <property type="entry name" value="YwiC"/>
    <property type="match status" value="1"/>
</dbReference>
<evidence type="ECO:0000313" key="2">
    <source>
        <dbReference type="EMBL" id="AIG64803.1"/>
    </source>
</evidence>
<feature type="transmembrane region" description="Helical" evidence="1">
    <location>
        <begin position="215"/>
        <end position="234"/>
    </location>
</feature>
<dbReference type="EMBL" id="CP008944">
    <property type="protein sequence ID" value="AIG64803.1"/>
    <property type="molecule type" value="Genomic_DNA"/>
</dbReference>
<feature type="transmembrane region" description="Helical" evidence="1">
    <location>
        <begin position="159"/>
        <end position="177"/>
    </location>
</feature>
<feature type="transmembrane region" description="Helical" evidence="1">
    <location>
        <begin position="102"/>
        <end position="120"/>
    </location>
</feature>
<feature type="transmembrane region" description="Helical" evidence="1">
    <location>
        <begin position="189"/>
        <end position="209"/>
    </location>
</feature>
<keyword evidence="1" id="KW-1133">Transmembrane helix</keyword>
<dbReference type="InterPro" id="IPR025576">
    <property type="entry name" value="YwiC"/>
</dbReference>
<keyword evidence="1" id="KW-0472">Membrane</keyword>
<evidence type="ECO:0000313" key="3">
    <source>
        <dbReference type="Proteomes" id="UP000028504"/>
    </source>
</evidence>
<protein>
    <recommendedName>
        <fullName evidence="4">YwiC-like protein</fullName>
    </recommendedName>
</protein>
<feature type="transmembrane region" description="Helical" evidence="1">
    <location>
        <begin position="132"/>
        <end position="153"/>
    </location>
</feature>
<sequence length="270" mass="29446">MSPWKPNQHGAWAMLITPAVVGAIACIILAVRSGMNPTVTLVQLVFILIAWFFGYFTFFAFGMVAKARTSERRKQYITPVFVYGAVSLAALVPILLFQPLLIYWGIVFAPLIAIAVVETLRGRPRSTLSGVSTTIASALLVSVLAHLGAAAGFGEPWEIWAGTIVLALFFSGSVTYVKSMIRERKNPRYLCGSIVYHAVALVVTIGVVSVTSPGWLARVLLVAGMAWALVRSWYYPRQQQDGRKFTPKQVGLKENPPLLLVAFGALFACL</sequence>
<keyword evidence="1" id="KW-0812">Transmembrane</keyword>
<reference evidence="2 3" key="1">
    <citation type="submission" date="2014-07" db="EMBL/GenBank/DDBJ databases">
        <title>Complete genome sequence of Corynebacterium atypicum DSM 44849: identifiction of the mycolic acid biosynthesis genes.</title>
        <authorList>
            <person name="Tippelt A."/>
            <person name="Mollmann S."/>
            <person name="Albersmeier A."/>
            <person name="Jaenicke S."/>
            <person name="Ruckert C."/>
            <person name="Tauch A."/>
        </authorList>
    </citation>
    <scope>NUCLEOTIDE SEQUENCE [LARGE SCALE GENOMIC DNA]</scope>
    <source>
        <strain evidence="2 3">R2070</strain>
    </source>
</reference>
<feature type="transmembrane region" description="Helical" evidence="1">
    <location>
        <begin position="41"/>
        <end position="64"/>
    </location>
</feature>
<keyword evidence="3" id="KW-1185">Reference proteome</keyword>